<protein>
    <submittedName>
        <fullName evidence="1">Uncharacterized protein</fullName>
    </submittedName>
</protein>
<dbReference type="EMBL" id="CP163432">
    <property type="protein sequence ID" value="XDQ16605.1"/>
    <property type="molecule type" value="Genomic_DNA"/>
</dbReference>
<accession>A0AB39NDE8</accession>
<evidence type="ECO:0000313" key="1">
    <source>
        <dbReference type="EMBL" id="XDQ16605.1"/>
    </source>
</evidence>
<dbReference type="AlphaFoldDB" id="A0AB39NDE8"/>
<name>A0AB39NDE8_9ACTN</name>
<dbReference type="RefSeq" id="WP_369276500.1">
    <property type="nucleotide sequence ID" value="NZ_CP163432.1"/>
</dbReference>
<reference evidence="1" key="1">
    <citation type="submission" date="2024-07" db="EMBL/GenBank/DDBJ databases">
        <authorList>
            <person name="Yu S.T."/>
        </authorList>
    </citation>
    <scope>NUCLEOTIDE SEQUENCE</scope>
    <source>
        <strain evidence="1">R11</strain>
    </source>
</reference>
<sequence>MDLEMCGNFLVDPDQELLELRCPVSAVQAVMTSPVATSLLGVERDMAAGGHRPQTGST</sequence>
<proteinExistence type="predicted"/>
<organism evidence="1">
    <name type="scientific">Streptomyces sp. R11</name>
    <dbReference type="NCBI Taxonomy" id="3238625"/>
    <lineage>
        <taxon>Bacteria</taxon>
        <taxon>Bacillati</taxon>
        <taxon>Actinomycetota</taxon>
        <taxon>Actinomycetes</taxon>
        <taxon>Kitasatosporales</taxon>
        <taxon>Streptomycetaceae</taxon>
        <taxon>Streptomyces</taxon>
    </lineage>
</organism>
<gene>
    <name evidence="1" type="ORF">AB5J55_42410</name>
</gene>